<sequence>MTASGPRAICSLSSKCKSTGYHYLVQKQTTRQTAIALQQSTTASNQYNNKILVSKLTSQHHSHHAAAGKTTCISNSSSSFRQRAAAFNIFSTGWSITTSPSKRPRIDKYKALMQSMHPKASRAK</sequence>
<dbReference type="AlphaFoldDB" id="A0AAD3TKH5"/>
<organism evidence="1 2">
    <name type="scientific">Nepenthes gracilis</name>
    <name type="common">Slender pitcher plant</name>
    <dbReference type="NCBI Taxonomy" id="150966"/>
    <lineage>
        <taxon>Eukaryota</taxon>
        <taxon>Viridiplantae</taxon>
        <taxon>Streptophyta</taxon>
        <taxon>Embryophyta</taxon>
        <taxon>Tracheophyta</taxon>
        <taxon>Spermatophyta</taxon>
        <taxon>Magnoliopsida</taxon>
        <taxon>eudicotyledons</taxon>
        <taxon>Gunneridae</taxon>
        <taxon>Pentapetalae</taxon>
        <taxon>Caryophyllales</taxon>
        <taxon>Nepenthaceae</taxon>
        <taxon>Nepenthes</taxon>
    </lineage>
</organism>
<gene>
    <name evidence="1" type="ORF">Nepgr_032657</name>
</gene>
<name>A0AAD3TKH5_NEPGR</name>
<evidence type="ECO:0000313" key="2">
    <source>
        <dbReference type="Proteomes" id="UP001279734"/>
    </source>
</evidence>
<dbReference type="Proteomes" id="UP001279734">
    <property type="component" value="Unassembled WGS sequence"/>
</dbReference>
<evidence type="ECO:0000313" key="1">
    <source>
        <dbReference type="EMBL" id="GMH30814.1"/>
    </source>
</evidence>
<keyword evidence="2" id="KW-1185">Reference proteome</keyword>
<accession>A0AAD3TKH5</accession>
<reference evidence="1" key="1">
    <citation type="submission" date="2023-05" db="EMBL/GenBank/DDBJ databases">
        <title>Nepenthes gracilis genome sequencing.</title>
        <authorList>
            <person name="Fukushima K."/>
        </authorList>
    </citation>
    <scope>NUCLEOTIDE SEQUENCE</scope>
    <source>
        <strain evidence="1">SING2019-196</strain>
    </source>
</reference>
<proteinExistence type="predicted"/>
<dbReference type="EMBL" id="BSYO01000039">
    <property type="protein sequence ID" value="GMH30814.1"/>
    <property type="molecule type" value="Genomic_DNA"/>
</dbReference>
<protein>
    <submittedName>
        <fullName evidence="1">Uncharacterized protein</fullName>
    </submittedName>
</protein>
<comment type="caution">
    <text evidence="1">The sequence shown here is derived from an EMBL/GenBank/DDBJ whole genome shotgun (WGS) entry which is preliminary data.</text>
</comment>